<proteinExistence type="predicted"/>
<feature type="region of interest" description="Disordered" evidence="1">
    <location>
        <begin position="1"/>
        <end position="21"/>
    </location>
</feature>
<feature type="compositionally biased region" description="Polar residues" evidence="1">
    <location>
        <begin position="1"/>
        <end position="18"/>
    </location>
</feature>
<dbReference type="EMBL" id="CAEZXX010000165">
    <property type="protein sequence ID" value="CAB4723703.1"/>
    <property type="molecule type" value="Genomic_DNA"/>
</dbReference>
<accession>A0A6J6RMK0</accession>
<sequence>MPSSLGTEKPQMSASRTPTVKPREAIAAARLTVTDDLPTPPLPDAIARTRVLAGTAVSEAFSLAFQRALVITALRSSGVISPQSIFTLVTPG</sequence>
<evidence type="ECO:0000256" key="1">
    <source>
        <dbReference type="SAM" id="MobiDB-lite"/>
    </source>
</evidence>
<organism evidence="2">
    <name type="scientific">freshwater metagenome</name>
    <dbReference type="NCBI Taxonomy" id="449393"/>
    <lineage>
        <taxon>unclassified sequences</taxon>
        <taxon>metagenomes</taxon>
        <taxon>ecological metagenomes</taxon>
    </lineage>
</organism>
<dbReference type="AlphaFoldDB" id="A0A6J6RMK0"/>
<evidence type="ECO:0000313" key="2">
    <source>
        <dbReference type="EMBL" id="CAB4723703.1"/>
    </source>
</evidence>
<protein>
    <submittedName>
        <fullName evidence="2">Unannotated protein</fullName>
    </submittedName>
</protein>
<reference evidence="2" key="1">
    <citation type="submission" date="2020-05" db="EMBL/GenBank/DDBJ databases">
        <authorList>
            <person name="Chiriac C."/>
            <person name="Salcher M."/>
            <person name="Ghai R."/>
            <person name="Kavagutti S V."/>
        </authorList>
    </citation>
    <scope>NUCLEOTIDE SEQUENCE</scope>
</reference>
<gene>
    <name evidence="2" type="ORF">UFOPK2602_01923</name>
</gene>
<name>A0A6J6RMK0_9ZZZZ</name>